<sequence>MRVRYPRVWSRYGRTPAKLILRAVIAIVVGGVLLRFAPGGLDSLPDIDGSGRQLPDAVTSAVLAVGVLLIVSGLYRLARTLVDLATERTITGEVLWLEVWLSTSNDSDSSTPWLHYLAVDDGTDDRTTAWGLPSEWANRCHDGDTVTIRVRPWTRRVVDITVVGHGQARELVEPPTGDIAAPARPALSADLLTVDEVARALGRPVRAGDSMALGGVLGGAQFLSADRGKPLLLVQALTGTPARWAWRANSRGQALPGIGDGAYASGDRAALRVGETTVVFTLMGEARDRQAYLPWLAAQCAARLAAHHS</sequence>
<name>A0A6F8XPL5_9ACTN</name>
<reference evidence="2 3" key="1">
    <citation type="submission" date="2020-03" db="EMBL/GenBank/DDBJ databases">
        <title>Whole genome shotgun sequence of Phytohabitans flavus NBRC 107702.</title>
        <authorList>
            <person name="Komaki H."/>
            <person name="Tamura T."/>
        </authorList>
    </citation>
    <scope>NUCLEOTIDE SEQUENCE [LARGE SCALE GENOMIC DNA]</scope>
    <source>
        <strain evidence="2 3">NBRC 107702</strain>
    </source>
</reference>
<protein>
    <submittedName>
        <fullName evidence="2">Uncharacterized protein</fullName>
    </submittedName>
</protein>
<organism evidence="2 3">
    <name type="scientific">Phytohabitans flavus</name>
    <dbReference type="NCBI Taxonomy" id="1076124"/>
    <lineage>
        <taxon>Bacteria</taxon>
        <taxon>Bacillati</taxon>
        <taxon>Actinomycetota</taxon>
        <taxon>Actinomycetes</taxon>
        <taxon>Micromonosporales</taxon>
        <taxon>Micromonosporaceae</taxon>
    </lineage>
</organism>
<accession>A0A6F8XPL5</accession>
<evidence type="ECO:0000313" key="3">
    <source>
        <dbReference type="Proteomes" id="UP000502508"/>
    </source>
</evidence>
<evidence type="ECO:0000256" key="1">
    <source>
        <dbReference type="SAM" id="Phobius"/>
    </source>
</evidence>
<evidence type="ECO:0000313" key="2">
    <source>
        <dbReference type="EMBL" id="BCB75766.1"/>
    </source>
</evidence>
<keyword evidence="3" id="KW-1185">Reference proteome</keyword>
<dbReference type="KEGG" id="pfla:Pflav_021760"/>
<reference evidence="2 3" key="2">
    <citation type="submission" date="2020-03" db="EMBL/GenBank/DDBJ databases">
        <authorList>
            <person name="Ichikawa N."/>
            <person name="Kimura A."/>
            <person name="Kitahashi Y."/>
            <person name="Uohara A."/>
        </authorList>
    </citation>
    <scope>NUCLEOTIDE SEQUENCE [LARGE SCALE GENOMIC DNA]</scope>
    <source>
        <strain evidence="2 3">NBRC 107702</strain>
    </source>
</reference>
<keyword evidence="1" id="KW-0812">Transmembrane</keyword>
<proteinExistence type="predicted"/>
<dbReference type="AlphaFoldDB" id="A0A6F8XPL5"/>
<dbReference type="Proteomes" id="UP000502508">
    <property type="component" value="Chromosome"/>
</dbReference>
<gene>
    <name evidence="2" type="ORF">Pflav_021760</name>
</gene>
<feature type="transmembrane region" description="Helical" evidence="1">
    <location>
        <begin position="57"/>
        <end position="78"/>
    </location>
</feature>
<keyword evidence="1" id="KW-1133">Transmembrane helix</keyword>
<dbReference type="EMBL" id="AP022870">
    <property type="protein sequence ID" value="BCB75766.1"/>
    <property type="molecule type" value="Genomic_DNA"/>
</dbReference>
<keyword evidence="1" id="KW-0472">Membrane</keyword>
<feature type="transmembrane region" description="Helical" evidence="1">
    <location>
        <begin position="20"/>
        <end position="37"/>
    </location>
</feature>